<dbReference type="eggNOG" id="COG2814">
    <property type="taxonomic scope" value="Bacteria"/>
</dbReference>
<feature type="transmembrane region" description="Helical" evidence="6">
    <location>
        <begin position="358"/>
        <end position="377"/>
    </location>
</feature>
<keyword evidence="5 6" id="KW-0472">Membrane</keyword>
<feature type="transmembrane region" description="Helical" evidence="6">
    <location>
        <begin position="168"/>
        <end position="188"/>
    </location>
</feature>
<dbReference type="PANTHER" id="PTHR23531:SF2">
    <property type="entry name" value="PERMEASE"/>
    <property type="match status" value="1"/>
</dbReference>
<evidence type="ECO:0000259" key="7">
    <source>
        <dbReference type="PROSITE" id="PS50850"/>
    </source>
</evidence>
<feature type="transmembrane region" description="Helical" evidence="6">
    <location>
        <begin position="12"/>
        <end position="36"/>
    </location>
</feature>
<dbReference type="Proteomes" id="UP000009234">
    <property type="component" value="Chromosome"/>
</dbReference>
<dbReference type="InterPro" id="IPR011701">
    <property type="entry name" value="MFS"/>
</dbReference>
<feature type="transmembrane region" description="Helical" evidence="6">
    <location>
        <begin position="78"/>
        <end position="105"/>
    </location>
</feature>
<dbReference type="CDD" id="cd17489">
    <property type="entry name" value="MFS_YfcJ_like"/>
    <property type="match status" value="1"/>
</dbReference>
<evidence type="ECO:0000256" key="3">
    <source>
        <dbReference type="ARBA" id="ARBA00022692"/>
    </source>
</evidence>
<feature type="transmembrane region" description="Helical" evidence="6">
    <location>
        <begin position="329"/>
        <end position="352"/>
    </location>
</feature>
<evidence type="ECO:0000256" key="5">
    <source>
        <dbReference type="ARBA" id="ARBA00023136"/>
    </source>
</evidence>
<evidence type="ECO:0000256" key="2">
    <source>
        <dbReference type="ARBA" id="ARBA00022448"/>
    </source>
</evidence>
<feature type="transmembrane region" description="Helical" evidence="6">
    <location>
        <begin position="48"/>
        <end position="66"/>
    </location>
</feature>
<evidence type="ECO:0000313" key="8">
    <source>
        <dbReference type="EMBL" id="AEG61238.1"/>
    </source>
</evidence>
<dbReference type="EMBL" id="CP002780">
    <property type="protein sequence ID" value="AEG61238.1"/>
    <property type="molecule type" value="Genomic_DNA"/>
</dbReference>
<accession>F6DTR4</accession>
<keyword evidence="4 6" id="KW-1133">Transmembrane helix</keyword>
<dbReference type="Pfam" id="PF07690">
    <property type="entry name" value="MFS_1"/>
    <property type="match status" value="1"/>
</dbReference>
<dbReference type="PANTHER" id="PTHR23531">
    <property type="entry name" value="QUINOLENE RESISTANCE PROTEIN NORA"/>
    <property type="match status" value="1"/>
</dbReference>
<keyword evidence="9" id="KW-1185">Reference proteome</keyword>
<dbReference type="InterPro" id="IPR036259">
    <property type="entry name" value="MFS_trans_sf"/>
</dbReference>
<dbReference type="InterPro" id="IPR020846">
    <property type="entry name" value="MFS_dom"/>
</dbReference>
<feature type="transmembrane region" description="Helical" evidence="6">
    <location>
        <begin position="272"/>
        <end position="290"/>
    </location>
</feature>
<feature type="transmembrane region" description="Helical" evidence="6">
    <location>
        <begin position="239"/>
        <end position="260"/>
    </location>
</feature>
<evidence type="ECO:0000256" key="1">
    <source>
        <dbReference type="ARBA" id="ARBA00004651"/>
    </source>
</evidence>
<dbReference type="Gene3D" id="1.20.1250.20">
    <property type="entry name" value="MFS general substrate transporter like domains"/>
    <property type="match status" value="1"/>
</dbReference>
<dbReference type="SUPFAM" id="SSF103473">
    <property type="entry name" value="MFS general substrate transporter"/>
    <property type="match status" value="1"/>
</dbReference>
<dbReference type="GO" id="GO:0005886">
    <property type="term" value="C:plasma membrane"/>
    <property type="evidence" value="ECO:0007669"/>
    <property type="project" value="UniProtKB-SubCell"/>
</dbReference>
<dbReference type="AlphaFoldDB" id="F6DTR4"/>
<organism evidence="8 9">
    <name type="scientific">Desulforamulus ruminis (strain ATCC 23193 / DSM 2154 / NCIMB 8452 / DL)</name>
    <name type="common">Desulfotomaculum ruminis</name>
    <dbReference type="NCBI Taxonomy" id="696281"/>
    <lineage>
        <taxon>Bacteria</taxon>
        <taxon>Bacillati</taxon>
        <taxon>Bacillota</taxon>
        <taxon>Clostridia</taxon>
        <taxon>Eubacteriales</taxon>
        <taxon>Peptococcaceae</taxon>
        <taxon>Desulforamulus</taxon>
    </lineage>
</organism>
<feature type="transmembrane region" description="Helical" evidence="6">
    <location>
        <begin position="140"/>
        <end position="162"/>
    </location>
</feature>
<reference evidence="9" key="1">
    <citation type="submission" date="2011-05" db="EMBL/GenBank/DDBJ databases">
        <title>Complete sequence of Desulfotomaculum ruminis DSM 2154.</title>
        <authorList>
            <person name="Lucas S."/>
            <person name="Copeland A."/>
            <person name="Lapidus A."/>
            <person name="Cheng J.-F."/>
            <person name="Goodwin L."/>
            <person name="Pitluck S."/>
            <person name="Lu M."/>
            <person name="Detter J.C."/>
            <person name="Han C."/>
            <person name="Tapia R."/>
            <person name="Land M."/>
            <person name="Hauser L."/>
            <person name="Kyrpides N."/>
            <person name="Ivanova N."/>
            <person name="Mikhailova N."/>
            <person name="Pagani I."/>
            <person name="Stams A.J.M."/>
            <person name="Plugge C.M."/>
            <person name="Muyzer G."/>
            <person name="Kuever J."/>
            <person name="Parshina S.N."/>
            <person name="Ivanova A.E."/>
            <person name="Nazina T.N."/>
            <person name="Brambilla E."/>
            <person name="Spring S."/>
            <person name="Klenk H.-P."/>
            <person name="Woyke T."/>
        </authorList>
    </citation>
    <scope>NUCLEOTIDE SEQUENCE [LARGE SCALE GENOMIC DNA]</scope>
    <source>
        <strain evidence="9">ATCC 23193 / DSM 2154 / NCIB 8452 / DL</strain>
    </source>
</reference>
<comment type="subcellular location">
    <subcellularLocation>
        <location evidence="1">Cell membrane</location>
        <topology evidence="1">Multi-pass membrane protein</topology>
    </subcellularLocation>
</comment>
<dbReference type="GO" id="GO:0022857">
    <property type="term" value="F:transmembrane transporter activity"/>
    <property type="evidence" value="ECO:0007669"/>
    <property type="project" value="InterPro"/>
</dbReference>
<dbReference type="PROSITE" id="PS50850">
    <property type="entry name" value="MFS"/>
    <property type="match status" value="1"/>
</dbReference>
<name>F6DTR4_DESRL</name>
<dbReference type="KEGG" id="dru:Desru_3027"/>
<evidence type="ECO:0000313" key="9">
    <source>
        <dbReference type="Proteomes" id="UP000009234"/>
    </source>
</evidence>
<protein>
    <submittedName>
        <fullName evidence="8">Major facilitator superfamily MFS_1</fullName>
    </submittedName>
</protein>
<dbReference type="OrthoDB" id="9814001at2"/>
<evidence type="ECO:0000256" key="4">
    <source>
        <dbReference type="ARBA" id="ARBA00022989"/>
    </source>
</evidence>
<proteinExistence type="predicted"/>
<evidence type="ECO:0000256" key="6">
    <source>
        <dbReference type="SAM" id="Phobius"/>
    </source>
</evidence>
<feature type="transmembrane region" description="Helical" evidence="6">
    <location>
        <begin position="296"/>
        <end position="317"/>
    </location>
</feature>
<reference evidence="8 9" key="2">
    <citation type="journal article" date="2012" name="Stand. Genomic Sci.">
        <title>Complete genome sequence of the sulfate-reducing firmicute Desulfotomaculum ruminis type strain (DL(T)).</title>
        <authorList>
            <person name="Spring S."/>
            <person name="Visser M."/>
            <person name="Lu M."/>
            <person name="Copeland A."/>
            <person name="Lapidus A."/>
            <person name="Lucas S."/>
            <person name="Cheng J.F."/>
            <person name="Han C."/>
            <person name="Tapia R."/>
            <person name="Goodwin L.A."/>
            <person name="Pitluck S."/>
            <person name="Ivanova N."/>
            <person name="Land M."/>
            <person name="Hauser L."/>
            <person name="Larimer F."/>
            <person name="Rohde M."/>
            <person name="Goker M."/>
            <person name="Detter J.C."/>
            <person name="Kyrpides N.C."/>
            <person name="Woyke T."/>
            <person name="Schaap P.J."/>
            <person name="Plugge C.M."/>
            <person name="Muyzer G."/>
            <person name="Kuever J."/>
            <person name="Pereira I.A."/>
            <person name="Parshina S.N."/>
            <person name="Bernier-Latmani R."/>
            <person name="Stams A.J."/>
            <person name="Klenk H.P."/>
        </authorList>
    </citation>
    <scope>NUCLEOTIDE SEQUENCE [LARGE SCALE GENOMIC DNA]</scope>
    <source>
        <strain evidence="9">ATCC 23193 / DSM 2154 / NCIB 8452 / DL</strain>
    </source>
</reference>
<feature type="transmembrane region" description="Helical" evidence="6">
    <location>
        <begin position="209"/>
        <end position="233"/>
    </location>
</feature>
<dbReference type="InterPro" id="IPR052714">
    <property type="entry name" value="MFS_Exporter"/>
</dbReference>
<dbReference type="RefSeq" id="WP_013842990.1">
    <property type="nucleotide sequence ID" value="NC_015589.1"/>
</dbReference>
<feature type="domain" description="Major facilitator superfamily (MFS) profile" evidence="7">
    <location>
        <begin position="11"/>
        <end position="383"/>
    </location>
</feature>
<sequence length="389" mass="41959">MSQRQALWTKDFVLICLTSLFMFTSFYFLITTLPMYVTDVLKGNESNVGYIVGVLTITAVLVRPISGYLLDTMGRKSVVVFALVAFVLVTIAYNLATSLLILFLLRAIHGFSWGFTSTGAGTIASDIVPAARRGEGMGYYGLAGTLAMAVGPVLSIYILGLYGFNTLFTAGSIIAALSLACLLGIKGSEVKTDKKNTKISLNSFLEPRVYSLSMVLFFVNLTYGAIVSFITLYAKELNIANAGIFFMVYGVALLFVRPYAGKIFDKHGPNQIMLIGFISLAASFIVLSIATGSFMFILSAIIMGIGFGIIQPTLQAMAINRVEPYRRGAANGTIFTALDLGIGIGSILLGLVSNQFGLSYLYLICGFILIIPMVVFFTKDAKKPSNQLG</sequence>
<keyword evidence="3 6" id="KW-0812">Transmembrane</keyword>
<dbReference type="HOGENOM" id="CLU_001265_10_13_9"/>
<keyword evidence="2" id="KW-0813">Transport</keyword>
<gene>
    <name evidence="8" type="ordered locus">Desru_3027</name>
</gene>
<dbReference type="STRING" id="696281.Desru_3027"/>